<proteinExistence type="predicted"/>
<evidence type="ECO:0000313" key="2">
    <source>
        <dbReference type="Proteomes" id="UP000033163"/>
    </source>
</evidence>
<reference evidence="2" key="1">
    <citation type="submission" date="2015-03" db="EMBL/GenBank/DDBJ databases">
        <authorList>
            <person name="Wibberg D."/>
        </authorList>
    </citation>
    <scope>NUCLEOTIDE SEQUENCE [LARGE SCALE GENOMIC DNA]</scope>
</reference>
<dbReference type="KEGG" id="pri:PRIO_2876"/>
<dbReference type="RefSeq" id="WP_046503048.1">
    <property type="nucleotide sequence ID" value="NZ_AGBD01001614.1"/>
</dbReference>
<gene>
    <name evidence="1" type="ORF">PRIO_2876</name>
</gene>
<dbReference type="AlphaFoldDB" id="A0A0E4HAH1"/>
<accession>A0A0E4HAH1</accession>
<dbReference type="EMBL" id="LN831776">
    <property type="protein sequence ID" value="CQR55279.1"/>
    <property type="molecule type" value="Genomic_DNA"/>
</dbReference>
<protein>
    <submittedName>
        <fullName evidence="1">Uncharacterized protein</fullName>
    </submittedName>
</protein>
<sequence length="67" mass="7554">MTIQQSSTWLLNDANRRLQKTEHLLTCGKVKRAKSNIADSIAILNCALLSLKLEGEPKKRQGRIRHG</sequence>
<organism evidence="1 2">
    <name type="scientific">Paenibacillus riograndensis SBR5</name>
    <dbReference type="NCBI Taxonomy" id="1073571"/>
    <lineage>
        <taxon>Bacteria</taxon>
        <taxon>Bacillati</taxon>
        <taxon>Bacillota</taxon>
        <taxon>Bacilli</taxon>
        <taxon>Bacillales</taxon>
        <taxon>Paenibacillaceae</taxon>
        <taxon>Paenibacillus</taxon>
        <taxon>Paenibacillus sonchi group</taxon>
    </lineage>
</organism>
<dbReference type="PATRIC" id="fig|1073571.4.peg.3066"/>
<name>A0A0E4HAH1_9BACL</name>
<dbReference type="Proteomes" id="UP000033163">
    <property type="component" value="Chromosome I"/>
</dbReference>
<evidence type="ECO:0000313" key="1">
    <source>
        <dbReference type="EMBL" id="CQR55279.1"/>
    </source>
</evidence>
<dbReference type="HOGENOM" id="CLU_205293_0_0_9"/>